<comment type="caution">
    <text evidence="9">The sequence shown here is derived from an EMBL/GenBank/DDBJ whole genome shotgun (WGS) entry which is preliminary data.</text>
</comment>
<evidence type="ECO:0000256" key="5">
    <source>
        <dbReference type="ARBA" id="ARBA00023049"/>
    </source>
</evidence>
<keyword evidence="10" id="KW-1185">Reference proteome</keyword>
<dbReference type="EMBL" id="BMYZ01000002">
    <property type="protein sequence ID" value="GGY78044.1"/>
    <property type="molecule type" value="Genomic_DNA"/>
</dbReference>
<dbReference type="Proteomes" id="UP000619761">
    <property type="component" value="Unassembled WGS sequence"/>
</dbReference>
<evidence type="ECO:0000256" key="1">
    <source>
        <dbReference type="ARBA" id="ARBA00022670"/>
    </source>
</evidence>
<dbReference type="PANTHER" id="PTHR22726">
    <property type="entry name" value="METALLOENDOPEPTIDASE OMA1"/>
    <property type="match status" value="1"/>
</dbReference>
<keyword evidence="2" id="KW-0479">Metal-binding</keyword>
<proteinExistence type="inferred from homology"/>
<evidence type="ECO:0000313" key="9">
    <source>
        <dbReference type="EMBL" id="GGY78044.1"/>
    </source>
</evidence>
<evidence type="ECO:0000259" key="8">
    <source>
        <dbReference type="Pfam" id="PF01435"/>
    </source>
</evidence>
<evidence type="ECO:0000313" key="10">
    <source>
        <dbReference type="Proteomes" id="UP000619761"/>
    </source>
</evidence>
<keyword evidence="1 6" id="KW-0645">Protease</keyword>
<comment type="similarity">
    <text evidence="6">Belongs to the peptidase M48 family.</text>
</comment>
<keyword evidence="3 6" id="KW-0378">Hydrolase</keyword>
<keyword evidence="4 6" id="KW-0862">Zinc</keyword>
<evidence type="ECO:0000256" key="4">
    <source>
        <dbReference type="ARBA" id="ARBA00022833"/>
    </source>
</evidence>
<dbReference type="PANTHER" id="PTHR22726:SF1">
    <property type="entry name" value="METALLOENDOPEPTIDASE OMA1, MITOCHONDRIAL"/>
    <property type="match status" value="1"/>
</dbReference>
<comment type="cofactor">
    <cofactor evidence="6">
        <name>Zn(2+)</name>
        <dbReference type="ChEBI" id="CHEBI:29105"/>
    </cofactor>
    <text evidence="6">Binds 1 zinc ion per subunit.</text>
</comment>
<evidence type="ECO:0000256" key="6">
    <source>
        <dbReference type="RuleBase" id="RU003983"/>
    </source>
</evidence>
<gene>
    <name evidence="9" type="ORF">GCM10011613_23290</name>
</gene>
<feature type="signal peptide" evidence="7">
    <location>
        <begin position="1"/>
        <end position="20"/>
    </location>
</feature>
<dbReference type="InterPro" id="IPR051156">
    <property type="entry name" value="Mito/Outer_Membr_Metalloprot"/>
</dbReference>
<name>A0ABQ3B6L1_9GAMM</name>
<reference evidence="10" key="1">
    <citation type="journal article" date="2019" name="Int. J. Syst. Evol. Microbiol.">
        <title>The Global Catalogue of Microorganisms (GCM) 10K type strain sequencing project: providing services to taxonomists for standard genome sequencing and annotation.</title>
        <authorList>
            <consortium name="The Broad Institute Genomics Platform"/>
            <consortium name="The Broad Institute Genome Sequencing Center for Infectious Disease"/>
            <person name="Wu L."/>
            <person name="Ma J."/>
        </authorList>
    </citation>
    <scope>NUCLEOTIDE SEQUENCE [LARGE SCALE GENOMIC DNA]</scope>
    <source>
        <strain evidence="10">KCTC 32239</strain>
    </source>
</reference>
<dbReference type="InterPro" id="IPR001915">
    <property type="entry name" value="Peptidase_M48"/>
</dbReference>
<dbReference type="Pfam" id="PF01435">
    <property type="entry name" value="Peptidase_M48"/>
    <property type="match status" value="1"/>
</dbReference>
<accession>A0ABQ3B6L1</accession>
<dbReference type="Gene3D" id="3.30.2010.10">
    <property type="entry name" value="Metalloproteases ('zincins'), catalytic domain"/>
    <property type="match status" value="1"/>
</dbReference>
<sequence>MDSKLVGVFLLALVSVMASAQEYTATFNPGYKPELSSDEGGFWYQVDKLEESIKVSPDRITDPALNNYVKNVTCKLAGEYCPYIRVYILRNPHFNAGMYPNGMMHVWSGLLLRTTSEAELAAVLSHEIAHFLRSHQITQWRKLRANASAAVFADMFLTMGLATLGVVQGAMSFSRTQETEADLYGLQLMVKAGYTPEKASELWEYVYNETKNDKSKEKESVFFASHPKSADRMTILAKKAQELRDTGRQYETKQSEYVANIIPYYFDFMSNHLELQDLGRTQVMLERQSAAGFPSADIAFFYGELAKLQTDNDAIAIEQYKKSISFPLHPAAAYRELGYLLTKSNSPDAKNYLEHYLAVAPNATDKDMVQYYIESVNK</sequence>
<keyword evidence="5 6" id="KW-0482">Metalloprotease</keyword>
<keyword evidence="7" id="KW-0732">Signal</keyword>
<feature type="chain" id="PRO_5046849623" description="Peptidase M48 domain-containing protein" evidence="7">
    <location>
        <begin position="21"/>
        <end position="378"/>
    </location>
</feature>
<evidence type="ECO:0000256" key="3">
    <source>
        <dbReference type="ARBA" id="ARBA00022801"/>
    </source>
</evidence>
<feature type="domain" description="Peptidase M48" evidence="8">
    <location>
        <begin position="65"/>
        <end position="237"/>
    </location>
</feature>
<dbReference type="CDD" id="cd07324">
    <property type="entry name" value="M48C_Oma1-like"/>
    <property type="match status" value="1"/>
</dbReference>
<dbReference type="RefSeq" id="WP_189418802.1">
    <property type="nucleotide sequence ID" value="NZ_BMYZ01000002.1"/>
</dbReference>
<evidence type="ECO:0000256" key="7">
    <source>
        <dbReference type="SAM" id="SignalP"/>
    </source>
</evidence>
<organism evidence="9 10">
    <name type="scientific">Cellvibrio zantedeschiae</name>
    <dbReference type="NCBI Taxonomy" id="1237077"/>
    <lineage>
        <taxon>Bacteria</taxon>
        <taxon>Pseudomonadati</taxon>
        <taxon>Pseudomonadota</taxon>
        <taxon>Gammaproteobacteria</taxon>
        <taxon>Cellvibrionales</taxon>
        <taxon>Cellvibrionaceae</taxon>
        <taxon>Cellvibrio</taxon>
    </lineage>
</organism>
<evidence type="ECO:0000256" key="2">
    <source>
        <dbReference type="ARBA" id="ARBA00022723"/>
    </source>
</evidence>
<protein>
    <recommendedName>
        <fullName evidence="8">Peptidase M48 domain-containing protein</fullName>
    </recommendedName>
</protein>